<dbReference type="InterPro" id="IPR041698">
    <property type="entry name" value="Methyltransf_25"/>
</dbReference>
<feature type="domain" description="Methyltransferase" evidence="1">
    <location>
        <begin position="41"/>
        <end position="136"/>
    </location>
</feature>
<proteinExistence type="predicted"/>
<dbReference type="PANTHER" id="PTHR43464">
    <property type="entry name" value="METHYLTRANSFERASE"/>
    <property type="match status" value="1"/>
</dbReference>
<evidence type="ECO:0000313" key="2">
    <source>
        <dbReference type="EMBL" id="PMP83596.1"/>
    </source>
</evidence>
<dbReference type="Pfam" id="PF13649">
    <property type="entry name" value="Methyltransf_25"/>
    <property type="match status" value="1"/>
</dbReference>
<dbReference type="AlphaFoldDB" id="A0A2J6X8N2"/>
<comment type="caution">
    <text evidence="2">The sequence shown here is derived from an EMBL/GenBank/DDBJ whole genome shotgun (WGS) entry which is preliminary data.</text>
</comment>
<protein>
    <submittedName>
        <fullName evidence="2">Class I SAM-dependent methyltransferase</fullName>
    </submittedName>
</protein>
<name>A0A2J6X8N2_9CHLR</name>
<keyword evidence="2" id="KW-0808">Transferase</keyword>
<accession>A0A2J6X8N2</accession>
<keyword evidence="2" id="KW-0489">Methyltransferase</keyword>
<dbReference type="InterPro" id="IPR029063">
    <property type="entry name" value="SAM-dependent_MTases_sf"/>
</dbReference>
<sequence>MTDRFHRIRECYLTGEIPWDHPEPPPEIIALSQELPPGRAIDLGCGTGRACIWLARAGWQVDGIDFVPEAIAIAQERVNNAGVTDRVRLYVADATNLPFLSGPYDLAIDVGCGHGFSEVELKAYLDEVRRLLRPGGLFTFFAHLRDSNHPHRETLRSSLEQSLLMEELRRRFTVEQFVPGETVVMGQRGPSAWIYLRRL</sequence>
<organism evidence="2 3">
    <name type="scientific">Chloroflexus aggregans</name>
    <dbReference type="NCBI Taxonomy" id="152260"/>
    <lineage>
        <taxon>Bacteria</taxon>
        <taxon>Bacillati</taxon>
        <taxon>Chloroflexota</taxon>
        <taxon>Chloroflexia</taxon>
        <taxon>Chloroflexales</taxon>
        <taxon>Chloroflexineae</taxon>
        <taxon>Chloroflexaceae</taxon>
        <taxon>Chloroflexus</taxon>
    </lineage>
</organism>
<gene>
    <name evidence="2" type="ORF">C0184_05065</name>
</gene>
<reference evidence="2 3" key="1">
    <citation type="submission" date="2018-01" db="EMBL/GenBank/DDBJ databases">
        <title>Metagenomic assembled genomes from two thermal pools in the Uzon Caldera, Kamchatka, Russia.</title>
        <authorList>
            <person name="Wilkins L."/>
            <person name="Ettinger C."/>
        </authorList>
    </citation>
    <scope>NUCLEOTIDE SEQUENCE [LARGE SCALE GENOMIC DNA]</scope>
    <source>
        <strain evidence="2">ZAV-02</strain>
    </source>
</reference>
<evidence type="ECO:0000313" key="3">
    <source>
        <dbReference type="Proteomes" id="UP000243376"/>
    </source>
</evidence>
<dbReference type="CDD" id="cd02440">
    <property type="entry name" value="AdoMet_MTases"/>
    <property type="match status" value="1"/>
</dbReference>
<dbReference type="PANTHER" id="PTHR43464:SF83">
    <property type="entry name" value="MALONYL-[ACYL-CARRIER PROTEIN] O-METHYLTRANSFERASE"/>
    <property type="match status" value="1"/>
</dbReference>
<dbReference type="Gene3D" id="3.40.50.150">
    <property type="entry name" value="Vaccinia Virus protein VP39"/>
    <property type="match status" value="1"/>
</dbReference>
<dbReference type="SUPFAM" id="SSF53335">
    <property type="entry name" value="S-adenosyl-L-methionine-dependent methyltransferases"/>
    <property type="match status" value="1"/>
</dbReference>
<dbReference type="GO" id="GO:0008168">
    <property type="term" value="F:methyltransferase activity"/>
    <property type="evidence" value="ECO:0007669"/>
    <property type="project" value="UniProtKB-KW"/>
</dbReference>
<dbReference type="GO" id="GO:0032259">
    <property type="term" value="P:methylation"/>
    <property type="evidence" value="ECO:0007669"/>
    <property type="project" value="UniProtKB-KW"/>
</dbReference>
<dbReference type="Proteomes" id="UP000243376">
    <property type="component" value="Unassembled WGS sequence"/>
</dbReference>
<evidence type="ECO:0000259" key="1">
    <source>
        <dbReference type="Pfam" id="PF13649"/>
    </source>
</evidence>
<dbReference type="EMBL" id="PNIQ01000333">
    <property type="protein sequence ID" value="PMP83596.1"/>
    <property type="molecule type" value="Genomic_DNA"/>
</dbReference>